<organism evidence="3 5">
    <name type="scientific">Pichia kudriavzevii</name>
    <name type="common">Yeast</name>
    <name type="synonym">Issatchenkia orientalis</name>
    <dbReference type="NCBI Taxonomy" id="4909"/>
    <lineage>
        <taxon>Eukaryota</taxon>
        <taxon>Fungi</taxon>
        <taxon>Dikarya</taxon>
        <taxon>Ascomycota</taxon>
        <taxon>Saccharomycotina</taxon>
        <taxon>Pichiomycetes</taxon>
        <taxon>Pichiales</taxon>
        <taxon>Pichiaceae</taxon>
        <taxon>Pichia</taxon>
    </lineage>
</organism>
<protein>
    <recommendedName>
        <fullName evidence="1">Thioesterase domain-containing protein</fullName>
    </recommendedName>
</protein>
<dbReference type="eggNOG" id="KOG4781">
    <property type="taxonomic scope" value="Eukaryota"/>
</dbReference>
<sequence>MGVFRTVYRTAFRGTVYATSFGLGFALFARPWPDSPIWAKQRDVVPPKQSLRHNEEYRFLHMKNYPTFKDNDYFIQCANDKDFTVMDVDKIVPEAHRFNQVSRGLLNLNEPIIMTNRKSGKLVMFGKADSDDIVGLDGKIHNGILLTLLDESLCFCGFDKLPNKRGVTANLKVDFAKKLQPNNAFILDAQVTEARGRKVTINGKIESLNGDPIATASCLLVEPKWFKYFSWIDLF</sequence>
<dbReference type="CDD" id="cd03440">
    <property type="entry name" value="hot_dog"/>
    <property type="match status" value="1"/>
</dbReference>
<dbReference type="InterPro" id="IPR029069">
    <property type="entry name" value="HotDog_dom_sf"/>
</dbReference>
<dbReference type="STRING" id="4909.A0A099P6Y7"/>
<gene>
    <name evidence="2" type="ORF">C5L36_0A11010</name>
    <name evidence="4" type="ORF">CAS74_004751</name>
    <name evidence="3" type="ORF">JL09_g84</name>
</gene>
<reference evidence="2 7" key="4">
    <citation type="submission" date="2018-06" db="EMBL/GenBank/DDBJ databases">
        <title>Population genomics shows no distinction between pathogenic Candida krusei and environmental Pichia kudriavzevii: One species, four names.</title>
        <authorList>
            <person name="Douglass A.P."/>
            <person name="Offei B."/>
            <person name="Braun-Galleani S."/>
            <person name="Coughlan A.Y."/>
            <person name="Martos A."/>
            <person name="Ortiz-Merino R.A."/>
            <person name="Byrne K.P."/>
            <person name="Wolfe K.H."/>
        </authorList>
    </citation>
    <scope>NUCLEOTIDE SEQUENCE [LARGE SCALE GENOMIC DNA]</scope>
    <source>
        <strain evidence="2 7">CBS573</strain>
    </source>
</reference>
<dbReference type="Pfam" id="PF03061">
    <property type="entry name" value="4HBT"/>
    <property type="match status" value="1"/>
</dbReference>
<dbReference type="PANTHER" id="PTHR47260:SF4">
    <property type="entry name" value="MIOREX COMPLEX COMPONENT 3"/>
    <property type="match status" value="1"/>
</dbReference>
<keyword evidence="7" id="KW-1185">Reference proteome</keyword>
<dbReference type="GO" id="GO:0005743">
    <property type="term" value="C:mitochondrial inner membrane"/>
    <property type="evidence" value="ECO:0007669"/>
    <property type="project" value="EnsemblFungi"/>
</dbReference>
<dbReference type="GeneID" id="40382228"/>
<dbReference type="InterPro" id="IPR006683">
    <property type="entry name" value="Thioestr_dom"/>
</dbReference>
<accession>A0A099P6Y7</accession>
<feature type="domain" description="Thioesterase" evidence="1">
    <location>
        <begin position="138"/>
        <end position="210"/>
    </location>
</feature>
<dbReference type="EMBL" id="JQFK01000001">
    <property type="protein sequence ID" value="KGK40690.1"/>
    <property type="molecule type" value="Genomic_DNA"/>
</dbReference>
<dbReference type="RefSeq" id="XP_029319995.1">
    <property type="nucleotide sequence ID" value="XM_029464135.1"/>
</dbReference>
<dbReference type="EMBL" id="CP028773">
    <property type="protein sequence ID" value="AWU74518.1"/>
    <property type="molecule type" value="Genomic_DNA"/>
</dbReference>
<dbReference type="SUPFAM" id="SSF54637">
    <property type="entry name" value="Thioesterase/thiol ester dehydrase-isomerase"/>
    <property type="match status" value="1"/>
</dbReference>
<dbReference type="HOGENOM" id="CLU_052827_2_2_1"/>
<dbReference type="KEGG" id="pkz:C5L36_0A11010"/>
<evidence type="ECO:0000313" key="2">
    <source>
        <dbReference type="EMBL" id="AWU74518.1"/>
    </source>
</evidence>
<dbReference type="EMBL" id="NHMM01000009">
    <property type="protein sequence ID" value="OUT20018.1"/>
    <property type="molecule type" value="Genomic_DNA"/>
</dbReference>
<dbReference type="Gene3D" id="3.10.129.10">
    <property type="entry name" value="Hotdog Thioesterase"/>
    <property type="match status" value="1"/>
</dbReference>
<reference evidence="3" key="2">
    <citation type="submission" date="2014-08" db="EMBL/GenBank/DDBJ databases">
        <title>Exploiting Issatchenkia orientalis SD108 for Succinic Acid Production.</title>
        <authorList>
            <person name="Xiao H."/>
            <person name="Shao Z."/>
            <person name="Jiang Y."/>
            <person name="Dole S."/>
            <person name="Zhao H."/>
        </authorList>
    </citation>
    <scope>NUCLEOTIDE SEQUENCE [LARGE SCALE GENOMIC DNA]</scope>
    <source>
        <strain evidence="3">SD108</strain>
    </source>
</reference>
<evidence type="ECO:0000313" key="5">
    <source>
        <dbReference type="Proteomes" id="UP000029867"/>
    </source>
</evidence>
<dbReference type="VEuPathDB" id="FungiDB:C5L36_0A11010"/>
<proteinExistence type="predicted"/>
<dbReference type="OrthoDB" id="506431at2759"/>
<dbReference type="InterPro" id="IPR052061">
    <property type="entry name" value="PTE-AB_protein"/>
</dbReference>
<dbReference type="PANTHER" id="PTHR47260">
    <property type="entry name" value="UPF0644 PROTEIN PB2B4.06"/>
    <property type="match status" value="1"/>
</dbReference>
<evidence type="ECO:0000313" key="7">
    <source>
        <dbReference type="Proteomes" id="UP000249293"/>
    </source>
</evidence>
<evidence type="ECO:0000259" key="1">
    <source>
        <dbReference type="Pfam" id="PF03061"/>
    </source>
</evidence>
<reference evidence="5" key="1">
    <citation type="journal article" date="2014" name="Microb. Cell Fact.">
        <title>Exploiting Issatchenkia orientalis SD108 for succinic acid production.</title>
        <authorList>
            <person name="Xiao H."/>
            <person name="Shao Z."/>
            <person name="Jiang Y."/>
            <person name="Dole S."/>
            <person name="Zhao H."/>
        </authorList>
    </citation>
    <scope>NUCLEOTIDE SEQUENCE [LARGE SCALE GENOMIC DNA]</scope>
    <source>
        <strain evidence="5">SD108</strain>
    </source>
</reference>
<reference evidence="4 6" key="3">
    <citation type="submission" date="2017-05" db="EMBL/GenBank/DDBJ databases">
        <title>The Genome Sequence of Candida krusei Ckrusei653.</title>
        <authorList>
            <person name="Cuomo C."/>
            <person name="Forche A."/>
            <person name="Young S."/>
            <person name="Abouelleil A."/>
            <person name="Cao P."/>
            <person name="Chapman S."/>
            <person name="Cusick C."/>
            <person name="Shea T."/>
            <person name="Nusbaum C."/>
            <person name="Birren B."/>
        </authorList>
    </citation>
    <scope>NUCLEOTIDE SEQUENCE [LARGE SCALE GENOMIC DNA]</scope>
    <source>
        <strain evidence="4 6">Ckrusei653</strain>
    </source>
</reference>
<name>A0A099P6Y7_PICKU</name>
<dbReference type="AlphaFoldDB" id="A0A099P6Y7"/>
<dbReference type="Proteomes" id="UP000249293">
    <property type="component" value="Chromosome 1"/>
</dbReference>
<evidence type="ECO:0000313" key="3">
    <source>
        <dbReference type="EMBL" id="KGK40690.1"/>
    </source>
</evidence>
<evidence type="ECO:0000313" key="6">
    <source>
        <dbReference type="Proteomes" id="UP000195871"/>
    </source>
</evidence>
<evidence type="ECO:0000313" key="4">
    <source>
        <dbReference type="EMBL" id="OUT20018.1"/>
    </source>
</evidence>
<dbReference type="Proteomes" id="UP000195871">
    <property type="component" value="Unassembled WGS sequence"/>
</dbReference>
<dbReference type="Proteomes" id="UP000029867">
    <property type="component" value="Unassembled WGS sequence"/>
</dbReference>